<evidence type="ECO:0000256" key="1">
    <source>
        <dbReference type="SAM" id="MobiDB-lite"/>
    </source>
</evidence>
<comment type="caution">
    <text evidence="2">The sequence shown here is derived from an EMBL/GenBank/DDBJ whole genome shotgun (WGS) entry which is preliminary data.</text>
</comment>
<dbReference type="EMBL" id="JBEPCU010000002">
    <property type="protein sequence ID" value="MER6975552.1"/>
    <property type="molecule type" value="Genomic_DNA"/>
</dbReference>
<evidence type="ECO:0000313" key="3">
    <source>
        <dbReference type="Proteomes" id="UP001458415"/>
    </source>
</evidence>
<organism evidence="2 3">
    <name type="scientific">Streptomyces carpinensis</name>
    <dbReference type="NCBI Taxonomy" id="66369"/>
    <lineage>
        <taxon>Bacteria</taxon>
        <taxon>Bacillati</taxon>
        <taxon>Actinomycetota</taxon>
        <taxon>Actinomycetes</taxon>
        <taxon>Kitasatosporales</taxon>
        <taxon>Streptomycetaceae</taxon>
        <taxon>Streptomyces</taxon>
    </lineage>
</organism>
<proteinExistence type="predicted"/>
<keyword evidence="3" id="KW-1185">Reference proteome</keyword>
<feature type="region of interest" description="Disordered" evidence="1">
    <location>
        <begin position="18"/>
        <end position="41"/>
    </location>
</feature>
<accession>A0ABV1VUE2</accession>
<reference evidence="2 3" key="1">
    <citation type="submission" date="2024-06" db="EMBL/GenBank/DDBJ databases">
        <title>The Natural Products Discovery Center: Release of the First 8490 Sequenced Strains for Exploring Actinobacteria Biosynthetic Diversity.</title>
        <authorList>
            <person name="Kalkreuter E."/>
            <person name="Kautsar S.A."/>
            <person name="Yang D."/>
            <person name="Bader C.D."/>
            <person name="Teijaro C.N."/>
            <person name="Fluegel L."/>
            <person name="Davis C.M."/>
            <person name="Simpson J.R."/>
            <person name="Lauterbach L."/>
            <person name="Steele A.D."/>
            <person name="Gui C."/>
            <person name="Meng S."/>
            <person name="Li G."/>
            <person name="Viehrig K."/>
            <person name="Ye F."/>
            <person name="Su P."/>
            <person name="Kiefer A.F."/>
            <person name="Nichols A."/>
            <person name="Cepeda A.J."/>
            <person name="Yan W."/>
            <person name="Fan B."/>
            <person name="Jiang Y."/>
            <person name="Adhikari A."/>
            <person name="Zheng C.-J."/>
            <person name="Schuster L."/>
            <person name="Cowan T.M."/>
            <person name="Smanski M.J."/>
            <person name="Chevrette M.G."/>
            <person name="De Carvalho L.P.S."/>
            <person name="Shen B."/>
        </authorList>
    </citation>
    <scope>NUCLEOTIDE SEQUENCE [LARGE SCALE GENOMIC DNA]</scope>
    <source>
        <strain evidence="2 3">NPDC000634</strain>
    </source>
</reference>
<gene>
    <name evidence="2" type="ORF">ABT317_00330</name>
</gene>
<dbReference type="RefSeq" id="WP_143668056.1">
    <property type="nucleotide sequence ID" value="NZ_MUBM01000102.1"/>
</dbReference>
<protein>
    <submittedName>
        <fullName evidence="2">Uncharacterized protein</fullName>
    </submittedName>
</protein>
<evidence type="ECO:0000313" key="2">
    <source>
        <dbReference type="EMBL" id="MER6975552.1"/>
    </source>
</evidence>
<dbReference type="Proteomes" id="UP001458415">
    <property type="component" value="Unassembled WGS sequence"/>
</dbReference>
<name>A0ABV1VUE2_9ACTN</name>
<sequence length="99" mass="10068">MRRPVTLTVPDVVSVAGRRLLPSERKPRSAAPPRSPKETPFADRIAAAASVLIAGHPGAVVAPGGHAYALIGFRAGGGHITKIETTPCAPRTVSLAGAA</sequence>